<dbReference type="Pfam" id="PF01204">
    <property type="entry name" value="Trehalase"/>
    <property type="match status" value="1"/>
</dbReference>
<accession>A0A915E9D2</accession>
<evidence type="ECO:0000313" key="7">
    <source>
        <dbReference type="Proteomes" id="UP000887574"/>
    </source>
</evidence>
<dbReference type="InterPro" id="IPR008928">
    <property type="entry name" value="6-hairpin_glycosidase_sf"/>
</dbReference>
<dbReference type="AlphaFoldDB" id="A0A915E9D2"/>
<comment type="catalytic activity">
    <reaction evidence="1">
        <text>alpha,alpha-trehalose + H2O = alpha-D-glucose + beta-D-glucose</text>
        <dbReference type="Rhea" id="RHEA:32675"/>
        <dbReference type="ChEBI" id="CHEBI:15377"/>
        <dbReference type="ChEBI" id="CHEBI:15903"/>
        <dbReference type="ChEBI" id="CHEBI:16551"/>
        <dbReference type="ChEBI" id="CHEBI:17925"/>
        <dbReference type="EC" id="3.2.1.28"/>
    </reaction>
</comment>
<keyword evidence="7" id="KW-1185">Reference proteome</keyword>
<evidence type="ECO:0000256" key="5">
    <source>
        <dbReference type="ARBA" id="ARBA00030473"/>
    </source>
</evidence>
<name>A0A915E9D2_9BILA</name>
<dbReference type="GO" id="GO:0004555">
    <property type="term" value="F:alpha,alpha-trehalase activity"/>
    <property type="evidence" value="ECO:0007669"/>
    <property type="project" value="UniProtKB-EC"/>
</dbReference>
<dbReference type="EC" id="3.2.1.28" evidence="3"/>
<evidence type="ECO:0000256" key="3">
    <source>
        <dbReference type="ARBA" id="ARBA00012757"/>
    </source>
</evidence>
<dbReference type="WBParaSite" id="jg3451">
    <property type="protein sequence ID" value="jg3451"/>
    <property type="gene ID" value="jg3451"/>
</dbReference>
<dbReference type="PANTHER" id="PTHR23403">
    <property type="entry name" value="TREHALASE"/>
    <property type="match status" value="1"/>
</dbReference>
<dbReference type="Gene3D" id="1.50.10.10">
    <property type="match status" value="1"/>
</dbReference>
<dbReference type="InterPro" id="IPR001661">
    <property type="entry name" value="Glyco_hydro_37"/>
</dbReference>
<sequence>MRCLNKKNLSLLNIKSFFFDWDAYWIIKGLLISGMHDTSKHMIENFVHMVKNMVLCRMEDAFTIYKDRNLLFLLLWFACPRKRTAILDTRRSINVPKEGKIYQLYQYRTESNVPRPEILSFLFNEIGNKERGKHYEERKVMAAINNGTILMVGAHSTTWSSKLAQISKYCYARKRILACRKVGTKQLQSIPCYKCRKSVSEENMKFSLDLAGPME</sequence>
<evidence type="ECO:0000313" key="8">
    <source>
        <dbReference type="WBParaSite" id="jg3451"/>
    </source>
</evidence>
<dbReference type="Proteomes" id="UP000887574">
    <property type="component" value="Unplaced"/>
</dbReference>
<dbReference type="InterPro" id="IPR012341">
    <property type="entry name" value="6hp_glycosidase-like_sf"/>
</dbReference>
<organism evidence="7 8">
    <name type="scientific">Ditylenchus dipsaci</name>
    <dbReference type="NCBI Taxonomy" id="166011"/>
    <lineage>
        <taxon>Eukaryota</taxon>
        <taxon>Metazoa</taxon>
        <taxon>Ecdysozoa</taxon>
        <taxon>Nematoda</taxon>
        <taxon>Chromadorea</taxon>
        <taxon>Rhabditida</taxon>
        <taxon>Tylenchina</taxon>
        <taxon>Tylenchomorpha</taxon>
        <taxon>Sphaerularioidea</taxon>
        <taxon>Anguinidae</taxon>
        <taxon>Anguininae</taxon>
        <taxon>Ditylenchus</taxon>
    </lineage>
</organism>
<dbReference type="SUPFAM" id="SSF48208">
    <property type="entry name" value="Six-hairpin glycosidases"/>
    <property type="match status" value="1"/>
</dbReference>
<protein>
    <recommendedName>
        <fullName evidence="4">Trehalase</fullName>
        <ecNumber evidence="3">3.2.1.28</ecNumber>
    </recommendedName>
    <alternativeName>
        <fullName evidence="5">Alpha,alpha-trehalase</fullName>
    </alternativeName>
    <alternativeName>
        <fullName evidence="6">Alpha,alpha-trehalose glucohydrolase</fullName>
    </alternativeName>
</protein>
<evidence type="ECO:0000256" key="2">
    <source>
        <dbReference type="ARBA" id="ARBA00005615"/>
    </source>
</evidence>
<evidence type="ECO:0000256" key="4">
    <source>
        <dbReference type="ARBA" id="ARBA00019905"/>
    </source>
</evidence>
<proteinExistence type="inferred from homology"/>
<dbReference type="PANTHER" id="PTHR23403:SF1">
    <property type="entry name" value="TREHALASE"/>
    <property type="match status" value="1"/>
</dbReference>
<reference evidence="8" key="1">
    <citation type="submission" date="2022-11" db="UniProtKB">
        <authorList>
            <consortium name="WormBaseParasite"/>
        </authorList>
    </citation>
    <scope>IDENTIFICATION</scope>
</reference>
<evidence type="ECO:0000256" key="6">
    <source>
        <dbReference type="ARBA" id="ARBA00031637"/>
    </source>
</evidence>
<comment type="similarity">
    <text evidence="2">Belongs to the glycosyl hydrolase 37 family.</text>
</comment>
<evidence type="ECO:0000256" key="1">
    <source>
        <dbReference type="ARBA" id="ARBA00001576"/>
    </source>
</evidence>
<dbReference type="GO" id="GO:0005993">
    <property type="term" value="P:trehalose catabolic process"/>
    <property type="evidence" value="ECO:0007669"/>
    <property type="project" value="TreeGrafter"/>
</dbReference>